<gene>
    <name evidence="1" type="ORF">PVK06_007951</name>
</gene>
<evidence type="ECO:0000313" key="1">
    <source>
        <dbReference type="EMBL" id="KAK5839181.1"/>
    </source>
</evidence>
<dbReference type="EMBL" id="JARKNE010000003">
    <property type="protein sequence ID" value="KAK5839181.1"/>
    <property type="molecule type" value="Genomic_DNA"/>
</dbReference>
<organism evidence="1 2">
    <name type="scientific">Gossypium arboreum</name>
    <name type="common">Tree cotton</name>
    <name type="synonym">Gossypium nanking</name>
    <dbReference type="NCBI Taxonomy" id="29729"/>
    <lineage>
        <taxon>Eukaryota</taxon>
        <taxon>Viridiplantae</taxon>
        <taxon>Streptophyta</taxon>
        <taxon>Embryophyta</taxon>
        <taxon>Tracheophyta</taxon>
        <taxon>Spermatophyta</taxon>
        <taxon>Magnoliopsida</taxon>
        <taxon>eudicotyledons</taxon>
        <taxon>Gunneridae</taxon>
        <taxon>Pentapetalae</taxon>
        <taxon>rosids</taxon>
        <taxon>malvids</taxon>
        <taxon>Malvales</taxon>
        <taxon>Malvaceae</taxon>
        <taxon>Malvoideae</taxon>
        <taxon>Gossypium</taxon>
    </lineage>
</organism>
<keyword evidence="2" id="KW-1185">Reference proteome</keyword>
<proteinExistence type="predicted"/>
<comment type="caution">
    <text evidence="1">The sequence shown here is derived from an EMBL/GenBank/DDBJ whole genome shotgun (WGS) entry which is preliminary data.</text>
</comment>
<evidence type="ECO:0000313" key="2">
    <source>
        <dbReference type="Proteomes" id="UP001358586"/>
    </source>
</evidence>
<name>A0ABR0QJF2_GOSAR</name>
<accession>A0ABR0QJF2</accession>
<dbReference type="Proteomes" id="UP001358586">
    <property type="component" value="Chromosome 3"/>
</dbReference>
<protein>
    <submittedName>
        <fullName evidence="1">Uncharacterized protein</fullName>
    </submittedName>
</protein>
<reference evidence="1 2" key="1">
    <citation type="submission" date="2023-03" db="EMBL/GenBank/DDBJ databases">
        <title>WGS of Gossypium arboreum.</title>
        <authorList>
            <person name="Yu D."/>
        </authorList>
    </citation>
    <scope>NUCLEOTIDE SEQUENCE [LARGE SCALE GENOMIC DNA]</scope>
    <source>
        <tissue evidence="1">Leaf</tissue>
    </source>
</reference>
<sequence>MDHLTHLNSMEEQLREFVVKFLDSNVEAMQRVLNSTGDRLAVRDDALETMVTASKEQIEKLKGELVICKTILGNGMLAMTPKHKVDVPKLKEFMGMRFVIHVDNFLWGMEQFFHTGGIMDDATKRLRFTDKKRGGVAIRTWEDFQNEFKGKLFGSMLRMRLWLSCTGLRNKAQLGMRDYPQRSMFFKTYKDDKAKPDEERVLRLGSMILNFAKVKRDRKKKRLMFVDINIAS</sequence>